<dbReference type="Pfam" id="PF07714">
    <property type="entry name" value="PK_Tyr_Ser-Thr"/>
    <property type="match status" value="1"/>
</dbReference>
<feature type="domain" description="Protein kinase" evidence="4">
    <location>
        <begin position="37"/>
        <end position="301"/>
    </location>
</feature>
<dbReference type="OrthoDB" id="6718656at2759"/>
<evidence type="ECO:0000313" key="5">
    <source>
        <dbReference type="EMBL" id="CAI2175149.1"/>
    </source>
</evidence>
<reference evidence="5" key="1">
    <citation type="submission" date="2022-08" db="EMBL/GenBank/DDBJ databases">
        <authorList>
            <person name="Kallberg Y."/>
            <person name="Tangrot J."/>
            <person name="Rosling A."/>
        </authorList>
    </citation>
    <scope>NUCLEOTIDE SEQUENCE</scope>
    <source>
        <strain evidence="5">Wild A</strain>
    </source>
</reference>
<keyword evidence="2" id="KW-0040">ANK repeat</keyword>
<dbReference type="GO" id="GO:0005524">
    <property type="term" value="F:ATP binding"/>
    <property type="evidence" value="ECO:0007669"/>
    <property type="project" value="InterPro"/>
</dbReference>
<accession>A0A9W4WNJ0</accession>
<dbReference type="EMBL" id="CAMKVN010001317">
    <property type="protein sequence ID" value="CAI2175149.1"/>
    <property type="molecule type" value="Genomic_DNA"/>
</dbReference>
<dbReference type="Gene3D" id="1.10.510.10">
    <property type="entry name" value="Transferase(Phosphotransferase) domain 1"/>
    <property type="match status" value="1"/>
</dbReference>
<dbReference type="Gene3D" id="1.25.40.20">
    <property type="entry name" value="Ankyrin repeat-containing domain"/>
    <property type="match status" value="1"/>
</dbReference>
<dbReference type="InterPro" id="IPR000719">
    <property type="entry name" value="Prot_kinase_dom"/>
</dbReference>
<dbReference type="Pfam" id="PF12796">
    <property type="entry name" value="Ank_2"/>
    <property type="match status" value="1"/>
</dbReference>
<feature type="region of interest" description="Disordered" evidence="3">
    <location>
        <begin position="335"/>
        <end position="362"/>
    </location>
</feature>
<dbReference type="PROSITE" id="PS50297">
    <property type="entry name" value="ANK_REP_REGION"/>
    <property type="match status" value="1"/>
</dbReference>
<dbReference type="SUPFAM" id="SSF48403">
    <property type="entry name" value="Ankyrin repeat"/>
    <property type="match status" value="1"/>
</dbReference>
<dbReference type="SUPFAM" id="SSF56112">
    <property type="entry name" value="Protein kinase-like (PK-like)"/>
    <property type="match status" value="1"/>
</dbReference>
<dbReference type="InterPro" id="IPR002110">
    <property type="entry name" value="Ankyrin_rpt"/>
</dbReference>
<dbReference type="SMART" id="SM00248">
    <property type="entry name" value="ANK"/>
    <property type="match status" value="3"/>
</dbReference>
<evidence type="ECO:0000256" key="3">
    <source>
        <dbReference type="SAM" id="MobiDB-lite"/>
    </source>
</evidence>
<dbReference type="InterPro" id="IPR051681">
    <property type="entry name" value="Ser/Thr_Kinases-Pseudokinases"/>
</dbReference>
<comment type="similarity">
    <text evidence="1">Belongs to the protein kinase superfamily. TKL Ser/Thr protein kinase family.</text>
</comment>
<dbReference type="InterPro" id="IPR001245">
    <property type="entry name" value="Ser-Thr/Tyr_kinase_cat_dom"/>
</dbReference>
<evidence type="ECO:0000259" key="4">
    <source>
        <dbReference type="PROSITE" id="PS50011"/>
    </source>
</evidence>
<organism evidence="5 6">
    <name type="scientific">Funneliformis geosporum</name>
    <dbReference type="NCBI Taxonomy" id="1117311"/>
    <lineage>
        <taxon>Eukaryota</taxon>
        <taxon>Fungi</taxon>
        <taxon>Fungi incertae sedis</taxon>
        <taxon>Mucoromycota</taxon>
        <taxon>Glomeromycotina</taxon>
        <taxon>Glomeromycetes</taxon>
        <taxon>Glomerales</taxon>
        <taxon>Glomeraceae</taxon>
        <taxon>Funneliformis</taxon>
    </lineage>
</organism>
<evidence type="ECO:0000256" key="1">
    <source>
        <dbReference type="ARBA" id="ARBA00005843"/>
    </source>
</evidence>
<evidence type="ECO:0000313" key="6">
    <source>
        <dbReference type="Proteomes" id="UP001153678"/>
    </source>
</evidence>
<feature type="repeat" description="ANK" evidence="2">
    <location>
        <begin position="522"/>
        <end position="555"/>
    </location>
</feature>
<gene>
    <name evidence="5" type="ORF">FWILDA_LOCUS6948</name>
</gene>
<dbReference type="PROSITE" id="PS50011">
    <property type="entry name" value="PROTEIN_KINASE_DOM"/>
    <property type="match status" value="1"/>
</dbReference>
<protein>
    <submittedName>
        <fullName evidence="5">5102_t:CDS:1</fullName>
    </submittedName>
</protein>
<evidence type="ECO:0000256" key="2">
    <source>
        <dbReference type="PROSITE-ProRule" id="PRU00023"/>
    </source>
</evidence>
<proteinExistence type="inferred from homology"/>
<sequence>MASKVWLEATLKNGYIKFIEYDSFEDITPIPIQSKNASSNKKLCWANWGNNHKNNKLHVALKTWRLNYDNIDHDAVERFVNELTLLPKVNFHANIIRFFGMSHVSSSDTYYLVTQYANGGSLRQHLKRNHQQLTWCDKTRIIMEIATGLQCIHNEGISHRNLHPNNVLVHDGRMMIADLGFSDTWHNSTTPYHDEMIPFLEPLFLQDNFYQRDKRSDIYSLGVLMCEVSSGRPPFESTASNFHLLLRIIMNGERESTIIPGAPLQYVQLYRHCWDGDPNLRPIIHEALKRLNEMQLDSSFIKPGEVRFKLDPIPLKNIGTLSNNNGKRLIKRHSHPNIQNISPSLPPTTSPRTTPPHPLDSIDSANDIGDYVVIDKNEFDLTRKRYEKAKSLNLRNPRMSRTSYGDRNDVYMQREENDEVKDVLFENISINNCQQPQILLVARYSPAKKIISAFEVLKKNGVNLRDKDIKEKTAIHKLIWNDDLFEMNIGFASAKYPRHNHFRVALKWLCSNNININSTDEFGWTPLHEAIWKRRESGIISALLDHNANPNITDKHGSTALHQCLNLLRMTTDDSEKSQLYDCIKLLLSNGANPNLSLPDHTLTLSGVPFPNSLFAAVYLDLPLDIIELMVKKGGDVASTSFRGLYLLDFAAKVNNIRALKYLTDHKNFFGKKSIFNALKYPVKSYTIKHEKPINRGRRFHNNISTV</sequence>
<keyword evidence="6" id="KW-1185">Reference proteome</keyword>
<dbReference type="Proteomes" id="UP001153678">
    <property type="component" value="Unassembled WGS sequence"/>
</dbReference>
<dbReference type="PANTHER" id="PTHR44329">
    <property type="entry name" value="SERINE/THREONINE-PROTEIN KINASE TNNI3K-RELATED"/>
    <property type="match status" value="1"/>
</dbReference>
<dbReference type="GO" id="GO:0004674">
    <property type="term" value="F:protein serine/threonine kinase activity"/>
    <property type="evidence" value="ECO:0007669"/>
    <property type="project" value="TreeGrafter"/>
</dbReference>
<comment type="caution">
    <text evidence="5">The sequence shown here is derived from an EMBL/GenBank/DDBJ whole genome shotgun (WGS) entry which is preliminary data.</text>
</comment>
<dbReference type="InterPro" id="IPR036770">
    <property type="entry name" value="Ankyrin_rpt-contain_sf"/>
</dbReference>
<dbReference type="InterPro" id="IPR011009">
    <property type="entry name" value="Kinase-like_dom_sf"/>
</dbReference>
<dbReference type="AlphaFoldDB" id="A0A9W4WNJ0"/>
<name>A0A9W4WNJ0_9GLOM</name>
<feature type="compositionally biased region" description="Pro residues" evidence="3">
    <location>
        <begin position="344"/>
        <end position="358"/>
    </location>
</feature>
<dbReference type="PROSITE" id="PS50088">
    <property type="entry name" value="ANK_REPEAT"/>
    <property type="match status" value="1"/>
</dbReference>